<feature type="binding site" description="covalent" evidence="9">
    <location>
        <position position="346"/>
    </location>
    <ligand>
        <name>heme c</name>
        <dbReference type="ChEBI" id="CHEBI:61717"/>
        <label>3</label>
    </ligand>
</feature>
<feature type="domain" description="Cytochrome c" evidence="11">
    <location>
        <begin position="189"/>
        <end position="296"/>
    </location>
</feature>
<comment type="caution">
    <text evidence="12">The sequence shown here is derived from an EMBL/GenBank/DDBJ whole genome shotgun (WGS) entry which is preliminary data.</text>
</comment>
<name>A0A327L1T1_9BRAD</name>
<feature type="binding site" description="covalent" evidence="9">
    <location>
        <position position="343"/>
    </location>
    <ligand>
        <name>heme c</name>
        <dbReference type="ChEBI" id="CHEBI:61717"/>
        <label>3</label>
    </ligand>
</feature>
<dbReference type="GO" id="GO:0005886">
    <property type="term" value="C:plasma membrane"/>
    <property type="evidence" value="ECO:0007669"/>
    <property type="project" value="UniProtKB-SubCell"/>
</dbReference>
<evidence type="ECO:0000256" key="7">
    <source>
        <dbReference type="ARBA" id="ARBA00023004"/>
    </source>
</evidence>
<gene>
    <name evidence="12" type="ORF">CH341_10365</name>
</gene>
<organism evidence="12 13">
    <name type="scientific">Rhodoplanes roseus</name>
    <dbReference type="NCBI Taxonomy" id="29409"/>
    <lineage>
        <taxon>Bacteria</taxon>
        <taxon>Pseudomonadati</taxon>
        <taxon>Pseudomonadota</taxon>
        <taxon>Alphaproteobacteria</taxon>
        <taxon>Hyphomicrobiales</taxon>
        <taxon>Nitrobacteraceae</taxon>
        <taxon>Rhodoplanes</taxon>
    </lineage>
</organism>
<keyword evidence="2" id="KW-1003">Cell membrane</keyword>
<keyword evidence="5" id="KW-0732">Signal</keyword>
<evidence type="ECO:0000313" key="13">
    <source>
        <dbReference type="Proteomes" id="UP000249130"/>
    </source>
</evidence>
<feature type="binding site" description="covalent" evidence="9">
    <location>
        <position position="61"/>
    </location>
    <ligand>
        <name>heme c</name>
        <dbReference type="ChEBI" id="CHEBI:61717"/>
        <label>1</label>
    </ligand>
</feature>
<dbReference type="InterPro" id="IPR051459">
    <property type="entry name" value="Cytochrome_c-type_DH"/>
</dbReference>
<dbReference type="AlphaFoldDB" id="A0A327L1T1"/>
<evidence type="ECO:0000256" key="6">
    <source>
        <dbReference type="ARBA" id="ARBA00022737"/>
    </source>
</evidence>
<feature type="binding site" description="covalent" evidence="9">
    <location>
        <position position="207"/>
    </location>
    <ligand>
        <name>heme c</name>
        <dbReference type="ChEBI" id="CHEBI:61717"/>
        <label>2</label>
    </ligand>
</feature>
<feature type="binding site" description="covalent" evidence="9">
    <location>
        <position position="204"/>
    </location>
    <ligand>
        <name>heme c</name>
        <dbReference type="ChEBI" id="CHEBI:61717"/>
        <label>2</label>
    </ligand>
</feature>
<dbReference type="PANTHER" id="PTHR35008">
    <property type="entry name" value="BLL4482 PROTEIN-RELATED"/>
    <property type="match status" value="1"/>
</dbReference>
<feature type="binding site" description="axial binding residue" evidence="10">
    <location>
        <position position="208"/>
    </location>
    <ligand>
        <name>heme c</name>
        <dbReference type="ChEBI" id="CHEBI:61717"/>
        <label>2</label>
    </ligand>
    <ligandPart>
        <name>Fe</name>
        <dbReference type="ChEBI" id="CHEBI:18248"/>
    </ligandPart>
</feature>
<dbReference type="OrthoDB" id="9811281at2"/>
<dbReference type="RefSeq" id="WP_111418970.1">
    <property type="nucleotide sequence ID" value="NZ_NPEX01000054.1"/>
</dbReference>
<dbReference type="InterPro" id="IPR014353">
    <property type="entry name" value="Membr-bd_ADH_cyt_c"/>
</dbReference>
<dbReference type="Pfam" id="PF13442">
    <property type="entry name" value="Cytochrome_CBB3"/>
    <property type="match status" value="1"/>
</dbReference>
<dbReference type="PANTHER" id="PTHR35008:SF8">
    <property type="entry name" value="ALCOHOL DEHYDROGENASE CYTOCHROME C SUBUNIT"/>
    <property type="match status" value="1"/>
</dbReference>
<keyword evidence="7 10" id="KW-0408">Iron</keyword>
<dbReference type="GO" id="GO:0020037">
    <property type="term" value="F:heme binding"/>
    <property type="evidence" value="ECO:0007669"/>
    <property type="project" value="InterPro"/>
</dbReference>
<dbReference type="PROSITE" id="PS51007">
    <property type="entry name" value="CYTC"/>
    <property type="match status" value="3"/>
</dbReference>
<dbReference type="Pfam" id="PF00034">
    <property type="entry name" value="Cytochrom_C"/>
    <property type="match status" value="1"/>
</dbReference>
<comment type="cofactor">
    <cofactor evidence="9">
        <name>heme c</name>
        <dbReference type="ChEBI" id="CHEBI:61717"/>
    </cofactor>
    <text evidence="9">Binds 3 heme c groups covalently per subunit.</text>
</comment>
<feature type="domain" description="Cytochrome c" evidence="11">
    <location>
        <begin position="44"/>
        <end position="147"/>
    </location>
</feature>
<sequence length="444" mass="46882">MRFLKVLFVLVLCGGLLFGGFLVYAHHAPIETAAPPAADTFDAATIARGAELAAMGNCNSCHTVEGGPALAGGRALETPFGTIHGSNITPDADTGIGRWSKAAFSRAMREGVDRDGNHLYPAFPYDHFTKLSDEDVDALYAYVMTRTPVRAPTPENDLVFPLGFRPLLAGWKLLFFRPGRFAPDNVARDETNHGAYLVEALAHCGACHTPRNTLGAEERSAHFAGGTSDGWIAPALDHKNPAPVPWTQESLARYLRSGFDRHHGAASGPMIEVARNLSRVPEQDVAAMARYVASVMGEPAPERAEKGRALVATLESGRTPVQTTGSSAPGGSAVPDPIYAGACGGCHDAERGAIDALPLSLATAARLESPQNLLHAVLEGVHPRNPKAAALMPSFDGALTDEQIARLADYVRTEIAGEPAWRDVAGTLAKIRKGAASGSGESTK</sequence>
<reference evidence="12 13" key="1">
    <citation type="submission" date="2017-07" db="EMBL/GenBank/DDBJ databases">
        <title>Draft Genome Sequences of Select Purple Nonsulfur Bacteria.</title>
        <authorList>
            <person name="Lasarre B."/>
            <person name="Mckinlay J.B."/>
        </authorList>
    </citation>
    <scope>NUCLEOTIDE SEQUENCE [LARGE SCALE GENOMIC DNA]</scope>
    <source>
        <strain evidence="12 13">DSM 5909</strain>
    </source>
</reference>
<evidence type="ECO:0000256" key="3">
    <source>
        <dbReference type="ARBA" id="ARBA00022617"/>
    </source>
</evidence>
<dbReference type="EMBL" id="NPEX01000054">
    <property type="protein sequence ID" value="RAI44204.1"/>
    <property type="molecule type" value="Genomic_DNA"/>
</dbReference>
<feature type="domain" description="Cytochrome c" evidence="11">
    <location>
        <begin position="325"/>
        <end position="415"/>
    </location>
</feature>
<proteinExistence type="predicted"/>
<evidence type="ECO:0000256" key="10">
    <source>
        <dbReference type="PIRSR" id="PIRSR000018-51"/>
    </source>
</evidence>
<accession>A0A327L1T1</accession>
<keyword evidence="8" id="KW-0472">Membrane</keyword>
<dbReference type="InterPro" id="IPR009056">
    <property type="entry name" value="Cyt_c-like_dom"/>
</dbReference>
<dbReference type="SUPFAM" id="SSF46626">
    <property type="entry name" value="Cytochrome c"/>
    <property type="match status" value="3"/>
</dbReference>
<keyword evidence="13" id="KW-1185">Reference proteome</keyword>
<keyword evidence="4 10" id="KW-0479">Metal-binding</keyword>
<comment type="subcellular location">
    <subcellularLocation>
        <location evidence="1">Cell membrane</location>
    </subcellularLocation>
</comment>
<evidence type="ECO:0000256" key="5">
    <source>
        <dbReference type="ARBA" id="ARBA00022729"/>
    </source>
</evidence>
<feature type="binding site" description="axial binding residue" evidence="10">
    <location>
        <position position="347"/>
    </location>
    <ligand>
        <name>heme c</name>
        <dbReference type="ChEBI" id="CHEBI:61717"/>
        <label>3</label>
    </ligand>
    <ligandPart>
        <name>Fe</name>
        <dbReference type="ChEBI" id="CHEBI:18248"/>
    </ligandPart>
</feature>
<dbReference type="PIRSF" id="PIRSF000018">
    <property type="entry name" value="Mb_ADH_cyt_c"/>
    <property type="match status" value="1"/>
</dbReference>
<dbReference type="GO" id="GO:0005506">
    <property type="term" value="F:iron ion binding"/>
    <property type="evidence" value="ECO:0007669"/>
    <property type="project" value="InterPro"/>
</dbReference>
<feature type="binding site" description="covalent" evidence="9">
    <location>
        <position position="58"/>
    </location>
    <ligand>
        <name>heme c</name>
        <dbReference type="ChEBI" id="CHEBI:61717"/>
        <label>1</label>
    </ligand>
</feature>
<evidence type="ECO:0000259" key="11">
    <source>
        <dbReference type="PROSITE" id="PS51007"/>
    </source>
</evidence>
<keyword evidence="3 9" id="KW-0349">Heme</keyword>
<dbReference type="InterPro" id="IPR036909">
    <property type="entry name" value="Cyt_c-like_dom_sf"/>
</dbReference>
<dbReference type="Proteomes" id="UP000249130">
    <property type="component" value="Unassembled WGS sequence"/>
</dbReference>
<evidence type="ECO:0000256" key="9">
    <source>
        <dbReference type="PIRSR" id="PIRSR000018-50"/>
    </source>
</evidence>
<protein>
    <recommendedName>
        <fullName evidence="11">Cytochrome c domain-containing protein</fullName>
    </recommendedName>
</protein>
<evidence type="ECO:0000256" key="8">
    <source>
        <dbReference type="ARBA" id="ARBA00023136"/>
    </source>
</evidence>
<evidence type="ECO:0000256" key="1">
    <source>
        <dbReference type="ARBA" id="ARBA00004236"/>
    </source>
</evidence>
<evidence type="ECO:0000313" key="12">
    <source>
        <dbReference type="EMBL" id="RAI44204.1"/>
    </source>
</evidence>
<dbReference type="Gene3D" id="1.10.760.10">
    <property type="entry name" value="Cytochrome c-like domain"/>
    <property type="match status" value="3"/>
</dbReference>
<dbReference type="GO" id="GO:0009055">
    <property type="term" value="F:electron transfer activity"/>
    <property type="evidence" value="ECO:0007669"/>
    <property type="project" value="InterPro"/>
</dbReference>
<evidence type="ECO:0000256" key="4">
    <source>
        <dbReference type="ARBA" id="ARBA00022723"/>
    </source>
</evidence>
<keyword evidence="6" id="KW-0677">Repeat</keyword>
<evidence type="ECO:0000256" key="2">
    <source>
        <dbReference type="ARBA" id="ARBA00022475"/>
    </source>
</evidence>
<dbReference type="GO" id="GO:0016614">
    <property type="term" value="F:oxidoreductase activity, acting on CH-OH group of donors"/>
    <property type="evidence" value="ECO:0007669"/>
    <property type="project" value="InterPro"/>
</dbReference>
<feature type="binding site" description="axial binding residue" evidence="10">
    <location>
        <position position="62"/>
    </location>
    <ligand>
        <name>heme c</name>
        <dbReference type="ChEBI" id="CHEBI:61717"/>
        <label>1</label>
    </ligand>
    <ligandPart>
        <name>Fe</name>
        <dbReference type="ChEBI" id="CHEBI:18248"/>
    </ligandPart>
</feature>